<evidence type="ECO:0000313" key="23">
    <source>
        <dbReference type="EMBL" id="MBN3325758.1"/>
    </source>
</evidence>
<keyword evidence="15" id="KW-0739">Sodium transport</keyword>
<evidence type="ECO:0000256" key="16">
    <source>
        <dbReference type="ARBA" id="ARBA00023303"/>
    </source>
</evidence>
<evidence type="ECO:0000256" key="1">
    <source>
        <dbReference type="ARBA" id="ARBA00004251"/>
    </source>
</evidence>
<keyword evidence="13" id="KW-1015">Disulfide bond</keyword>
<evidence type="ECO:0000256" key="11">
    <source>
        <dbReference type="ARBA" id="ARBA00023065"/>
    </source>
</evidence>
<dbReference type="PROSITE" id="PS50835">
    <property type="entry name" value="IG_LIKE"/>
    <property type="match status" value="1"/>
</dbReference>
<keyword evidence="9 21" id="KW-1133">Transmembrane helix</keyword>
<comment type="similarity">
    <text evidence="2">Belongs to the sodium channel auxiliary subunit SCN3B (TC 8.A.17) family.</text>
</comment>
<keyword evidence="17" id="KW-0393">Immunoglobulin domain</keyword>
<evidence type="ECO:0000256" key="6">
    <source>
        <dbReference type="ARBA" id="ARBA00022692"/>
    </source>
</evidence>
<evidence type="ECO:0000256" key="13">
    <source>
        <dbReference type="ARBA" id="ARBA00023157"/>
    </source>
</evidence>
<evidence type="ECO:0000259" key="22">
    <source>
        <dbReference type="PROSITE" id="PS50835"/>
    </source>
</evidence>
<evidence type="ECO:0000256" key="15">
    <source>
        <dbReference type="ARBA" id="ARBA00023201"/>
    </source>
</evidence>
<reference evidence="23" key="1">
    <citation type="journal article" date="2021" name="Cell">
        <title>Tracing the genetic footprints of vertebrate landing in non-teleost ray-finned fishes.</title>
        <authorList>
            <person name="Bi X."/>
            <person name="Wang K."/>
            <person name="Yang L."/>
            <person name="Pan H."/>
            <person name="Jiang H."/>
            <person name="Wei Q."/>
            <person name="Fang M."/>
            <person name="Yu H."/>
            <person name="Zhu C."/>
            <person name="Cai Y."/>
            <person name="He Y."/>
            <person name="Gan X."/>
            <person name="Zeng H."/>
            <person name="Yu D."/>
            <person name="Zhu Y."/>
            <person name="Jiang H."/>
            <person name="Qiu Q."/>
            <person name="Yang H."/>
            <person name="Zhang Y.E."/>
            <person name="Wang W."/>
            <person name="Zhu M."/>
            <person name="He S."/>
            <person name="Zhang G."/>
        </authorList>
    </citation>
    <scope>NUCLEOTIDE SEQUENCE</scope>
    <source>
        <strain evidence="23">Allg_001</strain>
    </source>
</reference>
<organism evidence="23 24">
    <name type="scientific">Atractosteus spatula</name>
    <name type="common">Alligator gar</name>
    <name type="synonym">Lepisosteus spatula</name>
    <dbReference type="NCBI Taxonomy" id="7917"/>
    <lineage>
        <taxon>Eukaryota</taxon>
        <taxon>Metazoa</taxon>
        <taxon>Chordata</taxon>
        <taxon>Craniata</taxon>
        <taxon>Vertebrata</taxon>
        <taxon>Euteleostomi</taxon>
        <taxon>Actinopterygii</taxon>
        <taxon>Neopterygii</taxon>
        <taxon>Holostei</taxon>
        <taxon>Semionotiformes</taxon>
        <taxon>Lepisosteidae</taxon>
        <taxon>Atractosteus</taxon>
    </lineage>
</organism>
<dbReference type="InterPro" id="IPR036179">
    <property type="entry name" value="Ig-like_dom_sf"/>
</dbReference>
<keyword evidence="24" id="KW-1185">Reference proteome</keyword>
<keyword evidence="10" id="KW-0915">Sodium</keyword>
<sequence length="243" mass="27507">MRRLSRSESKPSRADEGCFPSHATHGSRRRVLTPPRSPPLQSPDTVSEQDASRPLSVSVHVSQGWCGCVEVDSRTEAVTGHGFKLGCISCKRRGEVAASAYVEWYFQAKGESDFVQIYEYRDQTPAILHEQFLERLAWNGSKRTDDLQDGSLYILNVTLNDTGTYRCHFYRTLFLHIQEHRTNATKLVQLSVVEEANRELTSIISEVFMYLCIVGFQVGIVLVLVLCYKKTAAAARESEREKE</sequence>
<feature type="non-terminal residue" evidence="23">
    <location>
        <position position="243"/>
    </location>
</feature>
<dbReference type="FunFam" id="2.60.40.10:FF:000375">
    <property type="entry name" value="Sodium channel beta 1 subunit"/>
    <property type="match status" value="1"/>
</dbReference>
<dbReference type="GO" id="GO:0001518">
    <property type="term" value="C:voltage-gated sodium channel complex"/>
    <property type="evidence" value="ECO:0007669"/>
    <property type="project" value="InterPro"/>
</dbReference>
<comment type="subunit">
    <text evidence="19">A voltage-gated sodium (Nav) channel consists of an ion-conducting pore-forming alpha subunit functional on its own that is regulated by one or more beta subunits. Forms homodimers and homotrimers. SCN3B is non-covalently associated with alpha subunits and induces the formation of alpha subunit oligomers, including trimers. Interacts with SCN5A/Nav1.5; regulatory subunit of SCN5A/Nav1.5. Interacts with SCN7A/Nav2.1; probable regulatory subunit of SCN7A/Nav2.1. Interacts with SCN10A; regulatory subunit of SCN10A/Nav1.8. Interacts with NFASC; probably involved in targeting the sodium channels to the nodes of Ranvier.</text>
</comment>
<protein>
    <recommendedName>
        <fullName evidence="18">Sodium channel regulatory subunit beta-3</fullName>
    </recommendedName>
</protein>
<comment type="subcellular location">
    <subcellularLocation>
        <location evidence="1">Cell membrane</location>
        <topology evidence="1">Single-pass type I membrane protein</topology>
    </subcellularLocation>
</comment>
<evidence type="ECO:0000256" key="5">
    <source>
        <dbReference type="ARBA" id="ARBA00022475"/>
    </source>
</evidence>
<evidence type="ECO:0000256" key="17">
    <source>
        <dbReference type="ARBA" id="ARBA00023319"/>
    </source>
</evidence>
<name>A0A8J7TJN0_ATRSP</name>
<dbReference type="Proteomes" id="UP000736164">
    <property type="component" value="Unassembled WGS sequence"/>
</dbReference>
<accession>A0A8J7TJN0</accession>
<dbReference type="InterPro" id="IPR013106">
    <property type="entry name" value="Ig_V-set"/>
</dbReference>
<keyword evidence="11" id="KW-0406">Ion transport</keyword>
<keyword evidence="3" id="KW-0813">Transport</keyword>
<dbReference type="GO" id="GO:0019871">
    <property type="term" value="F:sodium channel inhibitor activity"/>
    <property type="evidence" value="ECO:0007669"/>
    <property type="project" value="TreeGrafter"/>
</dbReference>
<dbReference type="EMBL" id="JAAWVO010077268">
    <property type="protein sequence ID" value="MBN3325758.1"/>
    <property type="molecule type" value="Genomic_DNA"/>
</dbReference>
<proteinExistence type="inferred from homology"/>
<keyword evidence="5" id="KW-1003">Cell membrane</keyword>
<dbReference type="InterPro" id="IPR027098">
    <property type="entry name" value="Na_channel_b1/b3"/>
</dbReference>
<dbReference type="Pfam" id="PF07686">
    <property type="entry name" value="V-set"/>
    <property type="match status" value="1"/>
</dbReference>
<feature type="region of interest" description="Disordered" evidence="20">
    <location>
        <begin position="1"/>
        <end position="53"/>
    </location>
</feature>
<keyword evidence="7" id="KW-0732">Signal</keyword>
<evidence type="ECO:0000256" key="20">
    <source>
        <dbReference type="SAM" id="MobiDB-lite"/>
    </source>
</evidence>
<dbReference type="InterPro" id="IPR013783">
    <property type="entry name" value="Ig-like_fold"/>
</dbReference>
<keyword evidence="8" id="KW-0851">Voltage-gated channel</keyword>
<evidence type="ECO:0000256" key="12">
    <source>
        <dbReference type="ARBA" id="ARBA00023136"/>
    </source>
</evidence>
<evidence type="ECO:0000256" key="14">
    <source>
        <dbReference type="ARBA" id="ARBA00023180"/>
    </source>
</evidence>
<keyword evidence="14" id="KW-0325">Glycoprotein</keyword>
<feature type="transmembrane region" description="Helical" evidence="21">
    <location>
        <begin position="207"/>
        <end position="228"/>
    </location>
</feature>
<evidence type="ECO:0000256" key="10">
    <source>
        <dbReference type="ARBA" id="ARBA00023053"/>
    </source>
</evidence>
<keyword evidence="16" id="KW-0407">Ion channel</keyword>
<dbReference type="GO" id="GO:0044325">
    <property type="term" value="F:transmembrane transporter binding"/>
    <property type="evidence" value="ECO:0007669"/>
    <property type="project" value="TreeGrafter"/>
</dbReference>
<evidence type="ECO:0000256" key="19">
    <source>
        <dbReference type="ARBA" id="ARBA00049669"/>
    </source>
</evidence>
<feature type="compositionally biased region" description="Basic and acidic residues" evidence="20">
    <location>
        <begin position="1"/>
        <end position="16"/>
    </location>
</feature>
<dbReference type="PANTHER" id="PTHR10546">
    <property type="entry name" value="SODIUM CHANNEL SUBUNIT BETA-1 AND 3"/>
    <property type="match status" value="1"/>
</dbReference>
<evidence type="ECO:0000256" key="3">
    <source>
        <dbReference type="ARBA" id="ARBA00022448"/>
    </source>
</evidence>
<evidence type="ECO:0000256" key="4">
    <source>
        <dbReference type="ARBA" id="ARBA00022461"/>
    </source>
</evidence>
<dbReference type="GO" id="GO:0086002">
    <property type="term" value="P:cardiac muscle cell action potential involved in contraction"/>
    <property type="evidence" value="ECO:0007669"/>
    <property type="project" value="TreeGrafter"/>
</dbReference>
<keyword evidence="4" id="KW-0894">Sodium channel</keyword>
<dbReference type="AlphaFoldDB" id="A0A8J7TJN0"/>
<gene>
    <name evidence="23" type="primary">Scn1b_0</name>
    <name evidence="23" type="ORF">GTO95_0010109</name>
</gene>
<dbReference type="PANTHER" id="PTHR10546:SF4">
    <property type="entry name" value="SODIUM CHANNEL SUBUNIT BETA-3"/>
    <property type="match status" value="1"/>
</dbReference>
<keyword evidence="12 21" id="KW-0472">Membrane</keyword>
<comment type="caution">
    <text evidence="23">The sequence shown here is derived from an EMBL/GenBank/DDBJ whole genome shotgun (WGS) entry which is preliminary data.</text>
</comment>
<evidence type="ECO:0000313" key="24">
    <source>
        <dbReference type="Proteomes" id="UP000736164"/>
    </source>
</evidence>
<evidence type="ECO:0000256" key="9">
    <source>
        <dbReference type="ARBA" id="ARBA00022989"/>
    </source>
</evidence>
<dbReference type="GO" id="GO:0005272">
    <property type="term" value="F:sodium channel activity"/>
    <property type="evidence" value="ECO:0007669"/>
    <property type="project" value="UniProtKB-KW"/>
</dbReference>
<evidence type="ECO:0000256" key="8">
    <source>
        <dbReference type="ARBA" id="ARBA00022882"/>
    </source>
</evidence>
<dbReference type="SUPFAM" id="SSF48726">
    <property type="entry name" value="Immunoglobulin"/>
    <property type="match status" value="1"/>
</dbReference>
<evidence type="ECO:0000256" key="18">
    <source>
        <dbReference type="ARBA" id="ARBA00044530"/>
    </source>
</evidence>
<dbReference type="InterPro" id="IPR007110">
    <property type="entry name" value="Ig-like_dom"/>
</dbReference>
<evidence type="ECO:0000256" key="21">
    <source>
        <dbReference type="SAM" id="Phobius"/>
    </source>
</evidence>
<feature type="non-terminal residue" evidence="23">
    <location>
        <position position="1"/>
    </location>
</feature>
<keyword evidence="6 21" id="KW-0812">Transmembrane</keyword>
<dbReference type="Gene3D" id="2.60.40.10">
    <property type="entry name" value="Immunoglobulins"/>
    <property type="match status" value="1"/>
</dbReference>
<evidence type="ECO:0000256" key="7">
    <source>
        <dbReference type="ARBA" id="ARBA00022729"/>
    </source>
</evidence>
<evidence type="ECO:0000256" key="2">
    <source>
        <dbReference type="ARBA" id="ARBA00010404"/>
    </source>
</evidence>
<feature type="domain" description="Ig-like" evidence="22">
    <location>
        <begin position="54"/>
        <end position="167"/>
    </location>
</feature>
<dbReference type="GO" id="GO:0086091">
    <property type="term" value="P:regulation of heart rate by cardiac conduction"/>
    <property type="evidence" value="ECO:0007669"/>
    <property type="project" value="TreeGrafter"/>
</dbReference>